<evidence type="ECO:0000256" key="8">
    <source>
        <dbReference type="ARBA" id="ARBA00023235"/>
    </source>
</evidence>
<dbReference type="InterPro" id="IPR002288">
    <property type="entry name" value="DNA_gyrase_B_C"/>
</dbReference>
<dbReference type="GO" id="GO:0005694">
    <property type="term" value="C:chromosome"/>
    <property type="evidence" value="ECO:0007669"/>
    <property type="project" value="InterPro"/>
</dbReference>
<keyword evidence="5" id="KW-0460">Magnesium</keyword>
<dbReference type="Pfam" id="PF02518">
    <property type="entry name" value="HATPase_c"/>
    <property type="match status" value="1"/>
</dbReference>
<dbReference type="HAMAP" id="MF_00939">
    <property type="entry name" value="ParE_type2"/>
    <property type="match status" value="1"/>
</dbReference>
<dbReference type="FunFam" id="3.40.50.670:FF:000002">
    <property type="entry name" value="DNA gyrase subunit B"/>
    <property type="match status" value="1"/>
</dbReference>
<feature type="binding site" evidence="10">
    <location>
        <position position="75"/>
    </location>
    <ligand>
        <name>ATP</name>
        <dbReference type="ChEBI" id="CHEBI:30616"/>
    </ligand>
</feature>
<dbReference type="RefSeq" id="WP_098273675.1">
    <property type="nucleotide sequence ID" value="NZ_NTRC01000011.1"/>
</dbReference>
<dbReference type="InterPro" id="IPR000565">
    <property type="entry name" value="Topo_IIA_B"/>
</dbReference>
<gene>
    <name evidence="10 13" type="primary">parE</name>
    <name evidence="13" type="ORF">CN263_16605</name>
</gene>
<dbReference type="FunFam" id="3.30.565.10:FF:000002">
    <property type="entry name" value="DNA gyrase subunit B"/>
    <property type="match status" value="1"/>
</dbReference>
<dbReference type="GO" id="GO:0005524">
    <property type="term" value="F:ATP binding"/>
    <property type="evidence" value="ECO:0007669"/>
    <property type="project" value="UniProtKB-UniRule"/>
</dbReference>
<comment type="similarity">
    <text evidence="3">Belongs to the type II topoisomerase GyrB family.</text>
</comment>
<dbReference type="InterPro" id="IPR013760">
    <property type="entry name" value="Topo_IIA-like_dom_sf"/>
</dbReference>
<dbReference type="SUPFAM" id="SSF54211">
    <property type="entry name" value="Ribosomal protein S5 domain 2-like"/>
    <property type="match status" value="1"/>
</dbReference>
<dbReference type="FunFam" id="3.30.230.10:FF:000005">
    <property type="entry name" value="DNA gyrase subunit B"/>
    <property type="match status" value="1"/>
</dbReference>
<dbReference type="Proteomes" id="UP000219743">
    <property type="component" value="Unassembled WGS sequence"/>
</dbReference>
<evidence type="ECO:0000256" key="2">
    <source>
        <dbReference type="ARBA" id="ARBA00001946"/>
    </source>
</evidence>
<dbReference type="SMART" id="SM00387">
    <property type="entry name" value="HATPase_c"/>
    <property type="match status" value="1"/>
</dbReference>
<feature type="binding site" evidence="10">
    <location>
        <begin position="115"/>
        <end position="121"/>
    </location>
    <ligand>
        <name>ATP</name>
        <dbReference type="ChEBI" id="CHEBI:30616"/>
    </ligand>
</feature>
<keyword evidence="10" id="KW-0067">ATP-binding</keyword>
<comment type="cofactor">
    <cofactor evidence="2">
        <name>Mg(2+)</name>
        <dbReference type="ChEBI" id="CHEBI:18420"/>
    </cofactor>
</comment>
<keyword evidence="10" id="KW-0547">Nucleotide-binding</keyword>
<sequence>MAKHQFQYNEDAIQVLEGLEAVRKRPGMYIGSTDSRGLHHLVYEIVDNSVDEALAGFGDEISVVIHKDNSISVIDKGRGMPTGMHKLGKPTPEVILTVLHAGGKFGQGGYKTSGGLHGVGASVVNALSEWLVVTIKRDGNIYEQRFENGGIPATTLEKIGKTKESGTTIHFKPDTTIFSTTNYNYETLCERLRESAFLLKGMKISIKDERNDLEDVFHYETGISAFVSYLNEEKDSIHPVVYFTGEQNGIEAELAFQFNDGYSENILSFVNNVRTKDGGTHEAGFKTAMTRVFNEYARKVSLLKEKDKNLEGTDIREGVAAIVSVRVPEEVLQFEGQTKGKLGTSEARSSIDAIVSEHLAYFLEENPDVATLLVRKAVKAAQAREAARKAREEARTGKKKKKSEGTLSGKLTPAQSRNPQKNELYLVEGDSAGGSAKQGRDRRFQAVLPLRGKVINTEKAKLADIFKNEEINTIIYAIGGGVGNEFAVEDINYDKVVIMTDADTDGAHIQVLLLTFFYRYMKPLIEAGKVFIALPPLYKVSKGKGKSEVIEYAWSDEELDGVTKKVGKGYMLQRYKGLGEMNADQLWETTMNPETRTLIRVKIDDASRAERRVTTLMGDKVEPRRKWIERNVQFGMQEEGNILENEMIMETEVE</sequence>
<dbReference type="PANTHER" id="PTHR45866:SF12">
    <property type="entry name" value="DNA TOPOISOMERASE 4 SUBUNIT B"/>
    <property type="match status" value="1"/>
</dbReference>
<dbReference type="InterPro" id="IPR020568">
    <property type="entry name" value="Ribosomal_Su5_D2-typ_SF"/>
</dbReference>
<keyword evidence="4" id="KW-0479">Metal-binding</keyword>
<dbReference type="PROSITE" id="PS50880">
    <property type="entry name" value="TOPRIM"/>
    <property type="match status" value="1"/>
</dbReference>
<evidence type="ECO:0000256" key="5">
    <source>
        <dbReference type="ARBA" id="ARBA00022842"/>
    </source>
</evidence>
<dbReference type="EC" id="5.6.2.2" evidence="10"/>
<proteinExistence type="inferred from homology"/>
<dbReference type="InterPro" id="IPR013759">
    <property type="entry name" value="Topo_IIA_B_C"/>
</dbReference>
<dbReference type="GO" id="GO:0046872">
    <property type="term" value="F:metal ion binding"/>
    <property type="evidence" value="ECO:0007669"/>
    <property type="project" value="UniProtKB-KW"/>
</dbReference>
<dbReference type="Gene3D" id="3.30.230.10">
    <property type="match status" value="1"/>
</dbReference>
<dbReference type="Gene3D" id="3.30.565.10">
    <property type="entry name" value="Histidine kinase-like ATPase, C-terminal domain"/>
    <property type="match status" value="1"/>
</dbReference>
<dbReference type="PROSITE" id="PS00177">
    <property type="entry name" value="TOPOISOMERASE_II"/>
    <property type="match status" value="1"/>
</dbReference>
<evidence type="ECO:0000256" key="11">
    <source>
        <dbReference type="SAM" id="MobiDB-lite"/>
    </source>
</evidence>
<dbReference type="SUPFAM" id="SSF55874">
    <property type="entry name" value="ATPase domain of HSP90 chaperone/DNA topoisomerase II/histidine kinase"/>
    <property type="match status" value="1"/>
</dbReference>
<feature type="region of interest" description="Disordered" evidence="11">
    <location>
        <begin position="386"/>
        <end position="422"/>
    </location>
</feature>
<accession>A0A9X6VKR8</accession>
<dbReference type="InterPro" id="IPR001241">
    <property type="entry name" value="Topo_IIA"/>
</dbReference>
<dbReference type="InterPro" id="IPR018522">
    <property type="entry name" value="TopoIIA_CS"/>
</dbReference>
<dbReference type="AlphaFoldDB" id="A0A9X6VKR8"/>
<dbReference type="SUPFAM" id="SSF56719">
    <property type="entry name" value="Type II DNA topoisomerase"/>
    <property type="match status" value="1"/>
</dbReference>
<comment type="function">
    <text evidence="10">Topoisomerase IV is essential for chromosome segregation. It relaxes supercoiled DNA. Performs the decatenation events required during the replication of a circular DNA molecule.</text>
</comment>
<protein>
    <recommendedName>
        <fullName evidence="10">DNA topoisomerase 4 subunit B</fullName>
        <ecNumber evidence="10">5.6.2.2</ecNumber>
    </recommendedName>
    <alternativeName>
        <fullName evidence="10">Topoisomerase IV subunit B</fullName>
    </alternativeName>
</protein>
<dbReference type="InterPro" id="IPR014721">
    <property type="entry name" value="Ribsml_uS5_D2-typ_fold_subgr"/>
</dbReference>
<feature type="binding site" evidence="10">
    <location>
        <position position="8"/>
    </location>
    <ligand>
        <name>ATP</name>
        <dbReference type="ChEBI" id="CHEBI:30616"/>
    </ligand>
</feature>
<feature type="site" description="Interaction with DNA" evidence="10">
    <location>
        <position position="508"/>
    </location>
</feature>
<evidence type="ECO:0000256" key="9">
    <source>
        <dbReference type="ARBA" id="ARBA00063644"/>
    </source>
</evidence>
<name>A0A9X6VKR8_BACCE</name>
<dbReference type="NCBIfam" id="TIGR01058">
    <property type="entry name" value="parE_Gpos"/>
    <property type="match status" value="1"/>
</dbReference>
<evidence type="ECO:0000256" key="6">
    <source>
        <dbReference type="ARBA" id="ARBA00023029"/>
    </source>
</evidence>
<feature type="binding site" evidence="10">
    <location>
        <position position="339"/>
    </location>
    <ligand>
        <name>ATP</name>
        <dbReference type="ChEBI" id="CHEBI:30616"/>
    </ligand>
</feature>
<dbReference type="InterPro" id="IPR013506">
    <property type="entry name" value="Topo_IIA_bsu_dom2"/>
</dbReference>
<evidence type="ECO:0000313" key="14">
    <source>
        <dbReference type="Proteomes" id="UP000219743"/>
    </source>
</evidence>
<dbReference type="InterPro" id="IPR036890">
    <property type="entry name" value="HATPase_C_sf"/>
</dbReference>
<dbReference type="PANTHER" id="PTHR45866">
    <property type="entry name" value="DNA GYRASE/TOPOISOMERASE SUBUNIT B"/>
    <property type="match status" value="1"/>
</dbReference>
<feature type="site" description="Interaction with DNA" evidence="10">
    <location>
        <position position="624"/>
    </location>
</feature>
<evidence type="ECO:0000313" key="13">
    <source>
        <dbReference type="EMBL" id="PFD20808.1"/>
    </source>
</evidence>
<dbReference type="NCBIfam" id="NF004189">
    <property type="entry name" value="PRK05644.1"/>
    <property type="match status" value="1"/>
</dbReference>
<evidence type="ECO:0000256" key="1">
    <source>
        <dbReference type="ARBA" id="ARBA00000185"/>
    </source>
</evidence>
<dbReference type="CDD" id="cd16928">
    <property type="entry name" value="HATPase_GyrB-like"/>
    <property type="match status" value="1"/>
</dbReference>
<dbReference type="Pfam" id="PF01751">
    <property type="entry name" value="Toprim"/>
    <property type="match status" value="1"/>
</dbReference>
<dbReference type="Pfam" id="PF00986">
    <property type="entry name" value="DNA_gyraseB_C"/>
    <property type="match status" value="1"/>
</dbReference>
<evidence type="ECO:0000259" key="12">
    <source>
        <dbReference type="PROSITE" id="PS50880"/>
    </source>
</evidence>
<evidence type="ECO:0000256" key="10">
    <source>
        <dbReference type="HAMAP-Rule" id="MF_00939"/>
    </source>
</evidence>
<dbReference type="GO" id="GO:0003677">
    <property type="term" value="F:DNA binding"/>
    <property type="evidence" value="ECO:0007669"/>
    <property type="project" value="UniProtKB-UniRule"/>
</dbReference>
<dbReference type="SMART" id="SM00433">
    <property type="entry name" value="TOP2c"/>
    <property type="match status" value="1"/>
</dbReference>
<dbReference type="InterPro" id="IPR005740">
    <property type="entry name" value="ParE_type2"/>
</dbReference>
<dbReference type="GO" id="GO:0006265">
    <property type="term" value="P:DNA topological change"/>
    <property type="evidence" value="ECO:0007669"/>
    <property type="project" value="UniProtKB-UniRule"/>
</dbReference>
<keyword evidence="7 10" id="KW-0238">DNA-binding</keyword>
<dbReference type="NCBIfam" id="NF011501">
    <property type="entry name" value="PRK14939.1"/>
    <property type="match status" value="1"/>
</dbReference>
<dbReference type="PRINTS" id="PR00418">
    <property type="entry name" value="TPI2FAMILY"/>
</dbReference>
<comment type="catalytic activity">
    <reaction evidence="1 10">
        <text>ATP-dependent breakage, passage and rejoining of double-stranded DNA.</text>
        <dbReference type="EC" id="5.6.2.2"/>
    </reaction>
</comment>
<dbReference type="GO" id="GO:0007059">
    <property type="term" value="P:chromosome segregation"/>
    <property type="evidence" value="ECO:0007669"/>
    <property type="project" value="UniProtKB-UniRule"/>
</dbReference>
<dbReference type="PRINTS" id="PR01159">
    <property type="entry name" value="DNAGYRASEB"/>
</dbReference>
<dbReference type="Pfam" id="PF00204">
    <property type="entry name" value="DNA_gyraseB"/>
    <property type="match status" value="1"/>
</dbReference>
<organism evidence="13 14">
    <name type="scientific">Bacillus cereus</name>
    <dbReference type="NCBI Taxonomy" id="1396"/>
    <lineage>
        <taxon>Bacteria</taxon>
        <taxon>Bacillati</taxon>
        <taxon>Bacillota</taxon>
        <taxon>Bacilli</taxon>
        <taxon>Bacillales</taxon>
        <taxon>Bacillaceae</taxon>
        <taxon>Bacillus</taxon>
        <taxon>Bacillus cereus group</taxon>
    </lineage>
</organism>
<feature type="binding site" evidence="10">
    <location>
        <position position="48"/>
    </location>
    <ligand>
        <name>ATP</name>
        <dbReference type="ChEBI" id="CHEBI:30616"/>
    </ligand>
</feature>
<dbReference type="CDD" id="cd00822">
    <property type="entry name" value="TopoII_Trans_DNA_gyrase"/>
    <property type="match status" value="1"/>
</dbReference>
<feature type="compositionally biased region" description="Basic and acidic residues" evidence="11">
    <location>
        <begin position="386"/>
        <end position="396"/>
    </location>
</feature>
<dbReference type="EMBL" id="NTRC01000011">
    <property type="protein sequence ID" value="PFD20808.1"/>
    <property type="molecule type" value="Genomic_DNA"/>
</dbReference>
<dbReference type="InterPro" id="IPR003594">
    <property type="entry name" value="HATPase_dom"/>
</dbReference>
<comment type="subunit">
    <text evidence="9 10">Heterotetramer composed of ParC and ParE.</text>
</comment>
<feature type="site" description="Interaction with DNA" evidence="10">
    <location>
        <position position="456"/>
    </location>
</feature>
<keyword evidence="6 10" id="KW-0799">Topoisomerase</keyword>
<feature type="domain" description="Toprim" evidence="12">
    <location>
        <begin position="422"/>
        <end position="536"/>
    </location>
</feature>
<dbReference type="GO" id="GO:0034335">
    <property type="term" value="F:DNA negative supercoiling activity"/>
    <property type="evidence" value="ECO:0007669"/>
    <property type="project" value="UniProtKB-ARBA"/>
</dbReference>
<reference evidence="13 14" key="1">
    <citation type="submission" date="2017-09" db="EMBL/GenBank/DDBJ databases">
        <title>Large-scale bioinformatics analysis of Bacillus genomes uncovers conserved roles of natural products in bacterial physiology.</title>
        <authorList>
            <consortium name="Agbiome Team Llc"/>
            <person name="Bleich R.M."/>
            <person name="Kirk G.J."/>
            <person name="Santa Maria K.C."/>
            <person name="Allen S.E."/>
            <person name="Farag S."/>
            <person name="Shank E.A."/>
            <person name="Bowers A."/>
        </authorList>
    </citation>
    <scope>NUCLEOTIDE SEQUENCE [LARGE SCALE GENOMIC DNA]</scope>
    <source>
        <strain evidence="13 14">AFS024404</strain>
    </source>
</reference>
<comment type="similarity">
    <text evidence="10">Belongs to the type II topoisomerase family. ParE type 2 subfamily.</text>
</comment>
<dbReference type="InterPro" id="IPR006171">
    <property type="entry name" value="TOPRIM_dom"/>
</dbReference>
<evidence type="ECO:0000256" key="4">
    <source>
        <dbReference type="ARBA" id="ARBA00022723"/>
    </source>
</evidence>
<dbReference type="Gene3D" id="3.40.50.670">
    <property type="match status" value="1"/>
</dbReference>
<keyword evidence="8 10" id="KW-0413">Isomerase</keyword>
<evidence type="ECO:0000256" key="3">
    <source>
        <dbReference type="ARBA" id="ARBA00010708"/>
    </source>
</evidence>
<evidence type="ECO:0000256" key="7">
    <source>
        <dbReference type="ARBA" id="ARBA00023125"/>
    </source>
</evidence>
<comment type="caution">
    <text evidence="13">The sequence shown here is derived from an EMBL/GenBank/DDBJ whole genome shotgun (WGS) entry which is preliminary data.</text>
</comment>